<keyword evidence="2" id="KW-1185">Reference proteome</keyword>
<dbReference type="GO" id="GO:0016787">
    <property type="term" value="F:hydrolase activity"/>
    <property type="evidence" value="ECO:0007669"/>
    <property type="project" value="UniProtKB-KW"/>
</dbReference>
<dbReference type="InterPro" id="IPR029058">
    <property type="entry name" value="AB_hydrolase_fold"/>
</dbReference>
<protein>
    <submittedName>
        <fullName evidence="1">YqiA/YcfP family alpha/beta fold hydrolase</fullName>
    </submittedName>
</protein>
<accession>A0ABV8QJ31</accession>
<comment type="caution">
    <text evidence="1">The sequence shown here is derived from an EMBL/GenBank/DDBJ whole genome shotgun (WGS) entry which is preliminary data.</text>
</comment>
<dbReference type="PANTHER" id="PTHR35602">
    <property type="entry name" value="ESTERASE YQIA-RELATED"/>
    <property type="match status" value="1"/>
</dbReference>
<dbReference type="EMBL" id="JBHSDI010000012">
    <property type="protein sequence ID" value="MFC4259109.1"/>
    <property type="molecule type" value="Genomic_DNA"/>
</dbReference>
<gene>
    <name evidence="1" type="ORF">ACFOZ5_08725</name>
</gene>
<reference evidence="2" key="1">
    <citation type="journal article" date="2019" name="Int. J. Syst. Evol. Microbiol.">
        <title>The Global Catalogue of Microorganisms (GCM) 10K type strain sequencing project: providing services to taxonomists for standard genome sequencing and annotation.</title>
        <authorList>
            <consortium name="The Broad Institute Genomics Platform"/>
            <consortium name="The Broad Institute Genome Sequencing Center for Infectious Disease"/>
            <person name="Wu L."/>
            <person name="Ma J."/>
        </authorList>
    </citation>
    <scope>NUCLEOTIDE SEQUENCE [LARGE SCALE GENOMIC DNA]</scope>
    <source>
        <strain evidence="2">CECT 7297</strain>
    </source>
</reference>
<evidence type="ECO:0000313" key="1">
    <source>
        <dbReference type="EMBL" id="MFC4259109.1"/>
    </source>
</evidence>
<dbReference type="Proteomes" id="UP001595798">
    <property type="component" value="Unassembled WGS sequence"/>
</dbReference>
<keyword evidence="1" id="KW-0378">Hydrolase</keyword>
<name>A0ABV8QJ31_9GAMM</name>
<dbReference type="PANTHER" id="PTHR35602:SF3">
    <property type="entry name" value="ESTERASE YQIA"/>
    <property type="match status" value="1"/>
</dbReference>
<proteinExistence type="predicted"/>
<dbReference type="RefSeq" id="WP_379886656.1">
    <property type="nucleotide sequence ID" value="NZ_JBHSDI010000012.1"/>
</dbReference>
<organism evidence="1 2">
    <name type="scientific">Marinobacter lacisalsi</name>
    <dbReference type="NCBI Taxonomy" id="475979"/>
    <lineage>
        <taxon>Bacteria</taxon>
        <taxon>Pseudomonadati</taxon>
        <taxon>Pseudomonadota</taxon>
        <taxon>Gammaproteobacteria</taxon>
        <taxon>Pseudomonadales</taxon>
        <taxon>Marinobacteraceae</taxon>
        <taxon>Marinobacter</taxon>
    </lineage>
</organism>
<evidence type="ECO:0000313" key="2">
    <source>
        <dbReference type="Proteomes" id="UP001595798"/>
    </source>
</evidence>
<sequence>MTSSATGPVLVYLHGFNSSPKSRKVSELRALLPKLAPGVELVVPELGFDPELALKRAGEAVASAGSRPVGVIGSSMGGFFASVLSARLNVRAALINPAAWPHRLLQDHLGPQHNPYTGEDYNLTPAHTSMLEAMEPGDAVDPGNLFILVQTEDETLDYREVLAKHPGAMTWIQPGGDHRFQRFERVVPAILAFLFRCSFR</sequence>
<dbReference type="InterPro" id="IPR008886">
    <property type="entry name" value="UPF0227/Esterase_YqiA"/>
</dbReference>
<dbReference type="Gene3D" id="3.40.50.1820">
    <property type="entry name" value="alpha/beta hydrolase"/>
    <property type="match status" value="1"/>
</dbReference>
<dbReference type="Pfam" id="PF05728">
    <property type="entry name" value="UPF0227"/>
    <property type="match status" value="1"/>
</dbReference>
<dbReference type="SUPFAM" id="SSF53474">
    <property type="entry name" value="alpha/beta-Hydrolases"/>
    <property type="match status" value="1"/>
</dbReference>